<sequence length="281" mass="31613">MITASNAVPKATVAVNRDDATPNIIVFGESGVGKSSLINMITGTDSAATSNEAVGCTFQSASYDVELKGRKYRLWDTIGLNEGERGTASPERSIQDLQSLVLNLQHEGVNLLVYCIRGSRIRDIIKINYDLFWKIICNEQVPIVVVVTGLENEEDMEEWWTNNRPDFAAREMRFHDHACVTTTKGKRMKNGEFMYAAEFELSIKLVRDLIVKRCPETPWKPDGSRWLIDIVQTMKQMFLQYESQSHGEGYGSHRSQAGNTPAMPDSLRQFVANMAMALDRP</sequence>
<proteinExistence type="predicted"/>
<organism evidence="2 3">
    <name type="scientific">Amanita muscaria (strain Koide BX008)</name>
    <dbReference type="NCBI Taxonomy" id="946122"/>
    <lineage>
        <taxon>Eukaryota</taxon>
        <taxon>Fungi</taxon>
        <taxon>Dikarya</taxon>
        <taxon>Basidiomycota</taxon>
        <taxon>Agaricomycotina</taxon>
        <taxon>Agaricomycetes</taxon>
        <taxon>Agaricomycetidae</taxon>
        <taxon>Agaricales</taxon>
        <taxon>Pluteineae</taxon>
        <taxon>Amanitaceae</taxon>
        <taxon>Amanita</taxon>
    </lineage>
</organism>
<reference evidence="2 3" key="1">
    <citation type="submission" date="2014-04" db="EMBL/GenBank/DDBJ databases">
        <title>Evolutionary Origins and Diversification of the Mycorrhizal Mutualists.</title>
        <authorList>
            <consortium name="DOE Joint Genome Institute"/>
            <consortium name="Mycorrhizal Genomics Consortium"/>
            <person name="Kohler A."/>
            <person name="Kuo A."/>
            <person name="Nagy L.G."/>
            <person name="Floudas D."/>
            <person name="Copeland A."/>
            <person name="Barry K.W."/>
            <person name="Cichocki N."/>
            <person name="Veneault-Fourrey C."/>
            <person name="LaButti K."/>
            <person name="Lindquist E.A."/>
            <person name="Lipzen A."/>
            <person name="Lundell T."/>
            <person name="Morin E."/>
            <person name="Murat C."/>
            <person name="Riley R."/>
            <person name="Ohm R."/>
            <person name="Sun H."/>
            <person name="Tunlid A."/>
            <person name="Henrissat B."/>
            <person name="Grigoriev I.V."/>
            <person name="Hibbett D.S."/>
            <person name="Martin F."/>
        </authorList>
    </citation>
    <scope>NUCLEOTIDE SEQUENCE [LARGE SCALE GENOMIC DNA]</scope>
    <source>
        <strain evidence="2 3">Koide BX008</strain>
    </source>
</reference>
<evidence type="ECO:0000259" key="1">
    <source>
        <dbReference type="Pfam" id="PF01926"/>
    </source>
</evidence>
<dbReference type="SUPFAM" id="SSF52540">
    <property type="entry name" value="P-loop containing nucleoside triphosphate hydrolases"/>
    <property type="match status" value="1"/>
</dbReference>
<dbReference type="Proteomes" id="UP000054549">
    <property type="component" value="Unassembled WGS sequence"/>
</dbReference>
<dbReference type="EMBL" id="KN818799">
    <property type="protein sequence ID" value="KIL54350.1"/>
    <property type="molecule type" value="Genomic_DNA"/>
</dbReference>
<dbReference type="CDD" id="cd00882">
    <property type="entry name" value="Ras_like_GTPase"/>
    <property type="match status" value="1"/>
</dbReference>
<protein>
    <recommendedName>
        <fullName evidence="1">G domain-containing protein</fullName>
    </recommendedName>
</protein>
<dbReference type="Pfam" id="PF01926">
    <property type="entry name" value="MMR_HSR1"/>
    <property type="match status" value="1"/>
</dbReference>
<dbReference type="HOGENOM" id="CLU_050405_0_1_1"/>
<dbReference type="InParanoid" id="A0A0C2RVU0"/>
<evidence type="ECO:0000313" key="2">
    <source>
        <dbReference type="EMBL" id="KIL54350.1"/>
    </source>
</evidence>
<keyword evidence="3" id="KW-1185">Reference proteome</keyword>
<dbReference type="InterPro" id="IPR025662">
    <property type="entry name" value="Sigma_54_int_dom_ATP-bd_1"/>
</dbReference>
<feature type="domain" description="G" evidence="1">
    <location>
        <begin position="24"/>
        <end position="123"/>
    </location>
</feature>
<accession>A0A0C2RVU0</accession>
<dbReference type="PROSITE" id="PS00675">
    <property type="entry name" value="SIGMA54_INTERACT_1"/>
    <property type="match status" value="1"/>
</dbReference>
<gene>
    <name evidence="2" type="ORF">M378DRAFT_28761</name>
</gene>
<name>A0A0C2RVU0_AMAMK</name>
<dbReference type="InterPro" id="IPR027417">
    <property type="entry name" value="P-loop_NTPase"/>
</dbReference>
<dbReference type="InterPro" id="IPR006073">
    <property type="entry name" value="GTP-bd"/>
</dbReference>
<dbReference type="Gene3D" id="3.40.50.300">
    <property type="entry name" value="P-loop containing nucleotide triphosphate hydrolases"/>
    <property type="match status" value="1"/>
</dbReference>
<dbReference type="STRING" id="946122.A0A0C2RVU0"/>
<dbReference type="GO" id="GO:0005525">
    <property type="term" value="F:GTP binding"/>
    <property type="evidence" value="ECO:0007669"/>
    <property type="project" value="InterPro"/>
</dbReference>
<evidence type="ECO:0000313" key="3">
    <source>
        <dbReference type="Proteomes" id="UP000054549"/>
    </source>
</evidence>
<dbReference type="OrthoDB" id="8954335at2759"/>
<dbReference type="AlphaFoldDB" id="A0A0C2RVU0"/>